<dbReference type="Proteomes" id="UP001056120">
    <property type="component" value="Linkage Group LG28"/>
</dbReference>
<comment type="caution">
    <text evidence="1">The sequence shown here is derived from an EMBL/GenBank/DDBJ whole genome shotgun (WGS) entry which is preliminary data.</text>
</comment>
<organism evidence="1 2">
    <name type="scientific">Smallanthus sonchifolius</name>
    <dbReference type="NCBI Taxonomy" id="185202"/>
    <lineage>
        <taxon>Eukaryota</taxon>
        <taxon>Viridiplantae</taxon>
        <taxon>Streptophyta</taxon>
        <taxon>Embryophyta</taxon>
        <taxon>Tracheophyta</taxon>
        <taxon>Spermatophyta</taxon>
        <taxon>Magnoliopsida</taxon>
        <taxon>eudicotyledons</taxon>
        <taxon>Gunneridae</taxon>
        <taxon>Pentapetalae</taxon>
        <taxon>asterids</taxon>
        <taxon>campanulids</taxon>
        <taxon>Asterales</taxon>
        <taxon>Asteraceae</taxon>
        <taxon>Asteroideae</taxon>
        <taxon>Heliantheae alliance</taxon>
        <taxon>Millerieae</taxon>
        <taxon>Smallanthus</taxon>
    </lineage>
</organism>
<evidence type="ECO:0000313" key="1">
    <source>
        <dbReference type="EMBL" id="KAI3683486.1"/>
    </source>
</evidence>
<keyword evidence="2" id="KW-1185">Reference proteome</keyword>
<reference evidence="2" key="1">
    <citation type="journal article" date="2022" name="Mol. Ecol. Resour.">
        <title>The genomes of chicory, endive, great burdock and yacon provide insights into Asteraceae palaeo-polyploidization history and plant inulin production.</title>
        <authorList>
            <person name="Fan W."/>
            <person name="Wang S."/>
            <person name="Wang H."/>
            <person name="Wang A."/>
            <person name="Jiang F."/>
            <person name="Liu H."/>
            <person name="Zhao H."/>
            <person name="Xu D."/>
            <person name="Zhang Y."/>
        </authorList>
    </citation>
    <scope>NUCLEOTIDE SEQUENCE [LARGE SCALE GENOMIC DNA]</scope>
    <source>
        <strain evidence="2">cv. Yunnan</strain>
    </source>
</reference>
<proteinExistence type="predicted"/>
<gene>
    <name evidence="1" type="ORF">L1987_83990</name>
</gene>
<reference evidence="1 2" key="2">
    <citation type="journal article" date="2022" name="Mol. Ecol. Resour.">
        <title>The genomes of chicory, endive, great burdock and yacon provide insights into Asteraceae paleo-polyploidization history and plant inulin production.</title>
        <authorList>
            <person name="Fan W."/>
            <person name="Wang S."/>
            <person name="Wang H."/>
            <person name="Wang A."/>
            <person name="Jiang F."/>
            <person name="Liu H."/>
            <person name="Zhao H."/>
            <person name="Xu D."/>
            <person name="Zhang Y."/>
        </authorList>
    </citation>
    <scope>NUCLEOTIDE SEQUENCE [LARGE SCALE GENOMIC DNA]</scope>
    <source>
        <strain evidence="2">cv. Yunnan</strain>
        <tissue evidence="1">Leaves</tissue>
    </source>
</reference>
<accession>A0ACB8YE68</accession>
<evidence type="ECO:0000313" key="2">
    <source>
        <dbReference type="Proteomes" id="UP001056120"/>
    </source>
</evidence>
<name>A0ACB8YE68_9ASTR</name>
<protein>
    <submittedName>
        <fullName evidence="1">Uncharacterized protein</fullName>
    </submittedName>
</protein>
<sequence length="261" mass="29422">MRINPLLLPRCSSNQLAQIKALVLTSSQPHALNTLLASLVNSRTPQHAFALYNQMLHNPFTHNHFTFNNAIKACCFTNSFNKDQEIHARVTKSGHFSHTYIQNSFIHFYVLKNDIVYAYRVFQTIVSPDVISWTSIISGFSKCGFEDKAIRIFSVMSVNPNANTLVSVLSACCCTVGGLKLGKSVHCYWLKRFDQRNVILDNALLHLYVTVGCLEYASQVFDKMPERNVVSWTAMVGGLVRRGFCEDAISVFNEMVEEGEL</sequence>
<dbReference type="EMBL" id="CM042045">
    <property type="protein sequence ID" value="KAI3683486.1"/>
    <property type="molecule type" value="Genomic_DNA"/>
</dbReference>